<feature type="signal peptide" evidence="4">
    <location>
        <begin position="1"/>
        <end position="21"/>
    </location>
</feature>
<protein>
    <submittedName>
        <fullName evidence="5">ABC transporter substrate-binding protein</fullName>
    </submittedName>
</protein>
<dbReference type="PROSITE" id="PS51257">
    <property type="entry name" value="PROKAR_LIPOPROTEIN"/>
    <property type="match status" value="1"/>
</dbReference>
<sequence>MKGPSAAVLALAVLAAAAACGAPESAKSKAAQAAEAKLEGRGPITFVAGKDPSGSVRAIVDAWNAAHPQEKVDFQEPTFETDQFRAKVAQAAEAKSDTFSVISMDVILTGEFAKRGYIVPLPEEALDRAAFLPAPLSTATFDGKLYGVPWKTDTGLLFYRKDLLEKHGVEPPTTWEELGAACEKVAKAEKVDCYAGQHKRSEGLTVNVTEVVASAGGAILTDGRPTADTPEAVKGLTFLADAFTKGWIAKEGLTYDEEIGRARFQSGKLLFQRNWPYMYPLADKKGDGNEVAGKFGVVPIPGLSGPGSAALGGQNLAVSAFAKNKATALDFLKFFTAKENQIKNLQVGAHAPVLAAVYDDPGLKAEIPYLATLKAALDKGVSRPAAAQYQEVSAAVQAAGVAVQQGEKTPEQAAKDLQAALTPLFTN</sequence>
<comment type="caution">
    <text evidence="5">The sequence shown here is derived from an EMBL/GenBank/DDBJ whole genome shotgun (WGS) entry which is preliminary data.</text>
</comment>
<keyword evidence="3 4" id="KW-0732">Signal</keyword>
<feature type="chain" id="PRO_5039688104" evidence="4">
    <location>
        <begin position="22"/>
        <end position="427"/>
    </location>
</feature>
<keyword evidence="2" id="KW-0813">Transport</keyword>
<keyword evidence="6" id="KW-1185">Reference proteome</keyword>
<accession>A0A919RM46</accession>
<evidence type="ECO:0000256" key="2">
    <source>
        <dbReference type="ARBA" id="ARBA00022448"/>
    </source>
</evidence>
<gene>
    <name evidence="5" type="ORF">Ssi02_63290</name>
</gene>
<dbReference type="PANTHER" id="PTHR30061:SF50">
    <property type="entry name" value="MALTOSE_MALTODEXTRIN-BINDING PERIPLASMIC PROTEIN"/>
    <property type="match status" value="1"/>
</dbReference>
<comment type="similarity">
    <text evidence="1">Belongs to the bacterial solute-binding protein 1 family.</text>
</comment>
<name>A0A919RM46_9ACTN</name>
<dbReference type="CDD" id="cd14750">
    <property type="entry name" value="PBP2_TMBP"/>
    <property type="match status" value="1"/>
</dbReference>
<evidence type="ECO:0000256" key="1">
    <source>
        <dbReference type="ARBA" id="ARBA00008520"/>
    </source>
</evidence>
<dbReference type="Gene3D" id="3.40.190.10">
    <property type="entry name" value="Periplasmic binding protein-like II"/>
    <property type="match status" value="2"/>
</dbReference>
<organism evidence="5 6">
    <name type="scientific">Sinosporangium siamense</name>
    <dbReference type="NCBI Taxonomy" id="1367973"/>
    <lineage>
        <taxon>Bacteria</taxon>
        <taxon>Bacillati</taxon>
        <taxon>Actinomycetota</taxon>
        <taxon>Actinomycetes</taxon>
        <taxon>Streptosporangiales</taxon>
        <taxon>Streptosporangiaceae</taxon>
        <taxon>Sinosporangium</taxon>
    </lineage>
</organism>
<dbReference type="EMBL" id="BOOW01000042">
    <property type="protein sequence ID" value="GII96098.1"/>
    <property type="molecule type" value="Genomic_DNA"/>
</dbReference>
<dbReference type="PANTHER" id="PTHR30061">
    <property type="entry name" value="MALTOSE-BINDING PERIPLASMIC PROTEIN"/>
    <property type="match status" value="1"/>
</dbReference>
<dbReference type="GO" id="GO:1901982">
    <property type="term" value="F:maltose binding"/>
    <property type="evidence" value="ECO:0007669"/>
    <property type="project" value="TreeGrafter"/>
</dbReference>
<evidence type="ECO:0000256" key="3">
    <source>
        <dbReference type="ARBA" id="ARBA00022729"/>
    </source>
</evidence>
<dbReference type="SUPFAM" id="SSF53850">
    <property type="entry name" value="Periplasmic binding protein-like II"/>
    <property type="match status" value="1"/>
</dbReference>
<dbReference type="GO" id="GO:0015768">
    <property type="term" value="P:maltose transport"/>
    <property type="evidence" value="ECO:0007669"/>
    <property type="project" value="TreeGrafter"/>
</dbReference>
<dbReference type="Proteomes" id="UP000606172">
    <property type="component" value="Unassembled WGS sequence"/>
</dbReference>
<dbReference type="InterPro" id="IPR006059">
    <property type="entry name" value="SBP"/>
</dbReference>
<dbReference type="Pfam" id="PF01547">
    <property type="entry name" value="SBP_bac_1"/>
    <property type="match status" value="1"/>
</dbReference>
<evidence type="ECO:0000256" key="4">
    <source>
        <dbReference type="SAM" id="SignalP"/>
    </source>
</evidence>
<dbReference type="GO" id="GO:0055052">
    <property type="term" value="C:ATP-binding cassette (ABC) transporter complex, substrate-binding subunit-containing"/>
    <property type="evidence" value="ECO:0007669"/>
    <property type="project" value="TreeGrafter"/>
</dbReference>
<dbReference type="AlphaFoldDB" id="A0A919RM46"/>
<evidence type="ECO:0000313" key="5">
    <source>
        <dbReference type="EMBL" id="GII96098.1"/>
    </source>
</evidence>
<evidence type="ECO:0000313" key="6">
    <source>
        <dbReference type="Proteomes" id="UP000606172"/>
    </source>
</evidence>
<proteinExistence type="inferred from homology"/>
<reference evidence="5" key="1">
    <citation type="submission" date="2021-01" db="EMBL/GenBank/DDBJ databases">
        <title>Whole genome shotgun sequence of Sinosporangium siamense NBRC 109515.</title>
        <authorList>
            <person name="Komaki H."/>
            <person name="Tamura T."/>
        </authorList>
    </citation>
    <scope>NUCLEOTIDE SEQUENCE</scope>
    <source>
        <strain evidence="5">NBRC 109515</strain>
    </source>
</reference>
<dbReference type="RefSeq" id="WP_204031128.1">
    <property type="nucleotide sequence ID" value="NZ_BOOW01000042.1"/>
</dbReference>
<dbReference type="GO" id="GO:0042956">
    <property type="term" value="P:maltodextrin transmembrane transport"/>
    <property type="evidence" value="ECO:0007669"/>
    <property type="project" value="TreeGrafter"/>
</dbReference>